<dbReference type="InterPro" id="IPR053139">
    <property type="entry name" value="Surface_bspA-like"/>
</dbReference>
<dbReference type="Proteomes" id="UP001530293">
    <property type="component" value="Unassembled WGS sequence"/>
</dbReference>
<accession>A0ABD3LZG0</accession>
<name>A0ABD3LZG0_9STRA</name>
<dbReference type="Gene3D" id="3.80.10.10">
    <property type="entry name" value="Ribonuclease Inhibitor"/>
    <property type="match status" value="2"/>
</dbReference>
<proteinExistence type="predicted"/>
<dbReference type="Pfam" id="PF13306">
    <property type="entry name" value="LRR_5"/>
    <property type="match status" value="1"/>
</dbReference>
<dbReference type="InterPro" id="IPR026906">
    <property type="entry name" value="LRR_5"/>
</dbReference>
<dbReference type="AlphaFoldDB" id="A0ABD3LZG0"/>
<dbReference type="EMBL" id="JALLBG020000273">
    <property type="protein sequence ID" value="KAL3757128.1"/>
    <property type="molecule type" value="Genomic_DNA"/>
</dbReference>
<dbReference type="PANTHER" id="PTHR45661:SF3">
    <property type="entry name" value="IG-LIKE DOMAIN-CONTAINING PROTEIN"/>
    <property type="match status" value="1"/>
</dbReference>
<dbReference type="PANTHER" id="PTHR45661">
    <property type="entry name" value="SURFACE ANTIGEN"/>
    <property type="match status" value="1"/>
</dbReference>
<evidence type="ECO:0008006" key="3">
    <source>
        <dbReference type="Google" id="ProtNLM"/>
    </source>
</evidence>
<reference evidence="1 2" key="1">
    <citation type="submission" date="2024-10" db="EMBL/GenBank/DDBJ databases">
        <title>Updated reference genomes for cyclostephanoid diatoms.</title>
        <authorList>
            <person name="Roberts W.R."/>
            <person name="Alverson A.J."/>
        </authorList>
    </citation>
    <scope>NUCLEOTIDE SEQUENCE [LARGE SCALE GENOMIC DNA]</scope>
    <source>
        <strain evidence="1 2">AJA232-27</strain>
    </source>
</reference>
<comment type="caution">
    <text evidence="1">The sequence shown here is derived from an EMBL/GenBank/DDBJ whole genome shotgun (WGS) entry which is preliminary data.</text>
</comment>
<keyword evidence="2" id="KW-1185">Reference proteome</keyword>
<protein>
    <recommendedName>
        <fullName evidence="3">Leucine-rich repeat domain-containing protein</fullName>
    </recommendedName>
</protein>
<evidence type="ECO:0000313" key="2">
    <source>
        <dbReference type="Proteomes" id="UP001530293"/>
    </source>
</evidence>
<dbReference type="SUPFAM" id="SSF52058">
    <property type="entry name" value="L domain-like"/>
    <property type="match status" value="1"/>
</dbReference>
<gene>
    <name evidence="1" type="ORF">ACHAWU_002967</name>
</gene>
<sequence>MPGFARYSGTETHIRIDDDVTSIPECAFENRDVVDVVLPEGLKHIGHCAFDGCTSLQKINLPDGLLTIDNGAFRACNVLPTIHIPSSVTVIGAAAFFECTALKEVGLHEGSLRVIGTQAFYDCPSLVKISIPSTVGFIGDTAFWGCKSLTEVNLCEGLRRIDEGAFRDCISLLRINIPSTMAFIDETAFDNCRILRNVAISPSTQLREFWTTYRANTMFQDLDYTFDMLRNRFDKLPLHEFCFYHSRQAIMEYIDPFEWIKNNYDGEPPSPSPVDCSKVDFLGMTPLHVLACSGTHDILLYQRIIDSYPGALIATDEWSDVPLTYIMLSDAPMEILHFFLEMHKREWGTMPFDFATMITRMVNCKSGETIRQVIQAQRKVFPELEVNWQEIVDESKSIDSMVPLSVFRVLVEAFASSRSVCMNFEHQLEVDGRIAGIQHIYFDPFTHLEGSQRTAFLDRLMAISDEGTPLDYDRLIGFDEDYRLGLLNEIQGLIINFTRIRDELLRGASTTLELALWKVVVNESTQNQPKNGIEDIGKKRVDCRLIGGKMFQVVIPNVLSFL</sequence>
<evidence type="ECO:0000313" key="1">
    <source>
        <dbReference type="EMBL" id="KAL3757128.1"/>
    </source>
</evidence>
<organism evidence="1 2">
    <name type="scientific">Discostella pseudostelligera</name>
    <dbReference type="NCBI Taxonomy" id="259834"/>
    <lineage>
        <taxon>Eukaryota</taxon>
        <taxon>Sar</taxon>
        <taxon>Stramenopiles</taxon>
        <taxon>Ochrophyta</taxon>
        <taxon>Bacillariophyta</taxon>
        <taxon>Coscinodiscophyceae</taxon>
        <taxon>Thalassiosirophycidae</taxon>
        <taxon>Stephanodiscales</taxon>
        <taxon>Stephanodiscaceae</taxon>
        <taxon>Discostella</taxon>
    </lineage>
</organism>
<dbReference type="InterPro" id="IPR032675">
    <property type="entry name" value="LRR_dom_sf"/>
</dbReference>